<dbReference type="SUPFAM" id="SSF49870">
    <property type="entry name" value="Osmotin, thaumatin-like protein"/>
    <property type="match status" value="1"/>
</dbReference>
<gene>
    <name evidence="3" type="ORF">F383_20242</name>
</gene>
<name>A0A0B0MDA4_GOSAR</name>
<evidence type="ECO:0000256" key="1">
    <source>
        <dbReference type="SAM" id="MobiDB-lite"/>
    </source>
</evidence>
<evidence type="ECO:0000313" key="4">
    <source>
        <dbReference type="Proteomes" id="UP000032142"/>
    </source>
</evidence>
<feature type="compositionally biased region" description="Polar residues" evidence="1">
    <location>
        <begin position="254"/>
        <end position="263"/>
    </location>
</feature>
<proteinExistence type="predicted"/>
<organism evidence="3 4">
    <name type="scientific">Gossypium arboreum</name>
    <name type="common">Tree cotton</name>
    <name type="synonym">Gossypium nanking</name>
    <dbReference type="NCBI Taxonomy" id="29729"/>
    <lineage>
        <taxon>Eukaryota</taxon>
        <taxon>Viridiplantae</taxon>
        <taxon>Streptophyta</taxon>
        <taxon>Embryophyta</taxon>
        <taxon>Tracheophyta</taxon>
        <taxon>Spermatophyta</taxon>
        <taxon>Magnoliopsida</taxon>
        <taxon>eudicotyledons</taxon>
        <taxon>Gunneridae</taxon>
        <taxon>Pentapetalae</taxon>
        <taxon>rosids</taxon>
        <taxon>malvids</taxon>
        <taxon>Malvales</taxon>
        <taxon>Malvaceae</taxon>
        <taxon>Malvoideae</taxon>
        <taxon>Gossypium</taxon>
    </lineage>
</organism>
<dbReference type="AlphaFoldDB" id="A0A0B0MDA4"/>
<dbReference type="Proteomes" id="UP000032142">
    <property type="component" value="Unassembled WGS sequence"/>
</dbReference>
<dbReference type="EMBL" id="JRRC01051157">
    <property type="protein sequence ID" value="KHF98754.1"/>
    <property type="molecule type" value="Genomic_DNA"/>
</dbReference>
<dbReference type="PROSITE" id="PS51367">
    <property type="entry name" value="THAUMATIN_2"/>
    <property type="match status" value="1"/>
</dbReference>
<comment type="caution">
    <text evidence="3">The sequence shown here is derived from an EMBL/GenBank/DDBJ whole genome shotgun (WGS) entry which is preliminary data.</text>
</comment>
<dbReference type="InterPro" id="IPR001938">
    <property type="entry name" value="Thaumatin"/>
</dbReference>
<dbReference type="PRINTS" id="PR00347">
    <property type="entry name" value="THAUMATIN"/>
</dbReference>
<accession>A0A0B0MDA4</accession>
<feature type="compositionally biased region" description="Low complexity" evidence="1">
    <location>
        <begin position="270"/>
        <end position="286"/>
    </location>
</feature>
<keyword evidence="2" id="KW-0732">Signal</keyword>
<feature type="signal peptide" evidence="2">
    <location>
        <begin position="1"/>
        <end position="22"/>
    </location>
</feature>
<evidence type="ECO:0000313" key="3">
    <source>
        <dbReference type="EMBL" id="KHF98754.1"/>
    </source>
</evidence>
<dbReference type="Pfam" id="PF00314">
    <property type="entry name" value="Thaumatin"/>
    <property type="match status" value="1"/>
</dbReference>
<feature type="chain" id="PRO_5002058177" evidence="2">
    <location>
        <begin position="23"/>
        <end position="515"/>
    </location>
</feature>
<dbReference type="InterPro" id="IPR037176">
    <property type="entry name" value="Osmotin/thaumatin-like_sf"/>
</dbReference>
<dbReference type="PANTHER" id="PTHR31048">
    <property type="entry name" value="OS03G0233200 PROTEIN"/>
    <property type="match status" value="1"/>
</dbReference>
<feature type="region of interest" description="Disordered" evidence="1">
    <location>
        <begin position="237"/>
        <end position="288"/>
    </location>
</feature>
<sequence>MGSKAIFSLVLVLVISGKFVQSDLTFNFDNECSFSVWLSASPSVGDGDPERGPGTLEIFSMPDPWTGSLWLRTKCSYDASQINFTCETGDCGSGSVDCQSPPPKPPETLLNFNINQNVVSYEVSLNHGFNVPVRIQPIGGTLVGGSEVCPVVDCIKDMGDVCPPSLVAINKNRAYVGCNSPCDALKDPKYCCTGSFTGQACQPNDFSKRFKELCQLAHTYPGDNDPPIYKCSGASAYNKKSPGKKKQKVKGLNQIENAPNFSKQSRKAEPMPSSFSSPASPSASGSLQECSYDRDEASSVTLTNFNDKQDGNIVDDSIAFSGSCDKRSRFVLNFYEFPALEAEPIAPDTASDPCSGRVVQNVVEQKSDVKKLQVRGSTGVCITPGNAVWAKTACQVWWPAQCFEERSCNLMENFQDALKQAIVQRKKHIKSCRQLPGSPDPFPQSDRQDKKSGKHASSLSSKTGSNLVGQVGNKKEGKPRIHLNGARFPLKSGEGPRRLKIMRYLGLTAPMGSPF</sequence>
<dbReference type="SMART" id="SM00205">
    <property type="entry name" value="THN"/>
    <property type="match status" value="1"/>
</dbReference>
<evidence type="ECO:0000256" key="2">
    <source>
        <dbReference type="SAM" id="SignalP"/>
    </source>
</evidence>
<feature type="compositionally biased region" description="Polar residues" evidence="1">
    <location>
        <begin position="455"/>
        <end position="468"/>
    </location>
</feature>
<protein>
    <submittedName>
        <fullName evidence="3">Thaumatin-like protein 1</fullName>
    </submittedName>
</protein>
<dbReference type="Gene3D" id="2.60.110.10">
    <property type="entry name" value="Thaumatin"/>
    <property type="match status" value="1"/>
</dbReference>
<feature type="region of interest" description="Disordered" evidence="1">
    <location>
        <begin position="432"/>
        <end position="489"/>
    </location>
</feature>
<keyword evidence="4" id="KW-1185">Reference proteome</keyword>
<reference evidence="4" key="1">
    <citation type="submission" date="2014-09" db="EMBL/GenBank/DDBJ databases">
        <authorList>
            <person name="Mudge J."/>
            <person name="Ramaraj T."/>
            <person name="Lindquist I.E."/>
            <person name="Bharti A.K."/>
            <person name="Sundararajan A."/>
            <person name="Cameron C.T."/>
            <person name="Woodward J.E."/>
            <person name="May G.D."/>
            <person name="Brubaker C."/>
            <person name="Broadhvest J."/>
            <person name="Wilkins T.A."/>
        </authorList>
    </citation>
    <scope>NUCLEOTIDE SEQUENCE</scope>
    <source>
        <strain evidence="4">cv. AKA8401</strain>
    </source>
</reference>